<protein>
    <submittedName>
        <fullName evidence="1">ORF155</fullName>
    </submittedName>
</protein>
<evidence type="ECO:0000313" key="2">
    <source>
        <dbReference type="Proteomes" id="UP000202921"/>
    </source>
</evidence>
<gene>
    <name evidence="1" type="primary">ORF155</name>
</gene>
<proteinExistence type="predicted"/>
<dbReference type="EMBL" id="AF162221">
    <property type="protein sequence ID" value="AAF05269.1"/>
    <property type="molecule type" value="Genomic_DNA"/>
</dbReference>
<organism evidence="1 2">
    <name type="scientific">Xestia c-nigrum granulosis virus</name>
    <name type="common">XnGV</name>
    <name type="synonym">Xestia c-nigrum granulovirus</name>
    <dbReference type="NCBI Taxonomy" id="51677"/>
    <lineage>
        <taxon>Viruses</taxon>
        <taxon>Viruses incertae sedis</taxon>
        <taxon>Naldaviricetes</taxon>
        <taxon>Lefavirales</taxon>
        <taxon>Baculoviridae</taxon>
        <taxon>Betabaculovirus</taxon>
        <taxon>Betabaculovirus xecnigri</taxon>
    </lineage>
</organism>
<evidence type="ECO:0000313" key="1">
    <source>
        <dbReference type="EMBL" id="AAF05269.1"/>
    </source>
</evidence>
<keyword evidence="2" id="KW-1185">Reference proteome</keyword>
<dbReference type="KEGG" id="vg:1442389"/>
<reference evidence="1 2" key="1">
    <citation type="journal article" date="1999" name="Virology">
        <title>Sequence analysis of the Xestia c-nigrum granulovirus genome.</title>
        <authorList>
            <person name="Hayakawa T."/>
            <person name="Ko R."/>
            <person name="Okano K."/>
            <person name="Seong S.I."/>
            <person name="Goto C."/>
            <person name="Maeda S."/>
        </authorList>
    </citation>
    <scope>NUCLEOTIDE SEQUENCE [LARGE SCALE GENOMIC DNA]</scope>
</reference>
<accession>Q9PYP1</accession>
<dbReference type="GeneID" id="1442389"/>
<dbReference type="Proteomes" id="UP000202921">
    <property type="component" value="Segment"/>
</dbReference>
<organismHost>
    <name type="scientific">Xestia</name>
    <dbReference type="NCBI Taxonomy" id="320016"/>
</organismHost>
<sequence>MTLGGVVCASLLLALSVNGYSFYSSIEALLLNDRTQLCIGDCYERNGQHLCASTWSGSEDRCVSIFNKTKHFRTETNNKCISNCANFENYGHEWCAVSRSKWGRCSRRLALVATRTHATQNKFKTCADNCEKKGGTSYTWCRVHDGNWEYCSPDDMTHSFDYPTYSGSKCVTRCQLYKENNGDPYCYNSDNTWEQCFLNPTYVEELGRIAINLERHCPVYQYESRNNLQLCKKRRFRRELYNATTRIKRAPDDETENELYFNCDADVGVVALLHRSNNPTVMLRTFDATNPITMDTNPILSYTVLPTISYFSDPPIDVDLPLVLDALLTHYTLAPAGVRDAFTTRVNNNYNGVDRNLQSSNYDERGHILASRLGGPMETFNIFPQPWRANR</sequence>
<name>Q9PYP1_GVXN</name>
<dbReference type="RefSeq" id="NP_059303.1">
    <property type="nucleotide sequence ID" value="NC_002331.1"/>
</dbReference>